<evidence type="ECO:0008006" key="3">
    <source>
        <dbReference type="Google" id="ProtNLM"/>
    </source>
</evidence>
<dbReference type="InParanoid" id="A0A0H2R3G2"/>
<sequence length="589" mass="66104">MITSSTTNRKRTVRARTTVPPMASDLEIRRDVMARIDKSCFDILIKEFSLLSDSKNSGRVFEIFRYTNSLLSRAPDRTTSKTRRRNVISMQMHNAYQLSKILEILEIFTKEATKLYDETMAHVGPVGTSIGEILNGMPEELLSLTIDMACDNMRDLVRLSHVNRRFRAAAEGVTHLCSHIDPSLTLGKLDAYLSWTKNSNLHIEISQYQGVGAKENEVPMQFYLDRIIPTSHRWQSLQLLCGNEDISQDSPEYTQIKTRMAGIDLSKLRRLEYTYKHGSSPEGSVHTGVSPSGHIYSTWSFPNLRNASFKKLIPHPFPHHITSLTLDLPDRERKDEELANHLWGVQTFLKESPSIVVLRIRTAFKIDVGFDVSYPKLTMPNVQELSLGCKFDAVQAPERHPLSSFVQSLSLPRVSGLSIQFEVYDKAGFGLYNVNTFRRSVDIAHMILPLIPPDSSRIQTLGFAIMSNSHNVIASFYVPIQNFPSVQDLSLDCSGYANDILLATNPSKHSYDFPPINRLSISGCTKGGALFLEQVLQLLAKSDGKPLVNIKNCSSISRAQALDLVGAENLTYSPREGELAIPSLPRFQS</sequence>
<dbReference type="OrthoDB" id="3365698at2759"/>
<proteinExistence type="predicted"/>
<gene>
    <name evidence="1" type="ORF">SCHPADRAFT_1002381</name>
</gene>
<reference evidence="1 2" key="1">
    <citation type="submission" date="2015-04" db="EMBL/GenBank/DDBJ databases">
        <title>Complete genome sequence of Schizopora paradoxa KUC8140, a cosmopolitan wood degrader in East Asia.</title>
        <authorList>
            <consortium name="DOE Joint Genome Institute"/>
            <person name="Min B."/>
            <person name="Park H."/>
            <person name="Jang Y."/>
            <person name="Kim J.-J."/>
            <person name="Kim K.H."/>
            <person name="Pangilinan J."/>
            <person name="Lipzen A."/>
            <person name="Riley R."/>
            <person name="Grigoriev I.V."/>
            <person name="Spatafora J.W."/>
            <person name="Choi I.-G."/>
        </authorList>
    </citation>
    <scope>NUCLEOTIDE SEQUENCE [LARGE SCALE GENOMIC DNA]</scope>
    <source>
        <strain evidence="1 2">KUC8140</strain>
    </source>
</reference>
<keyword evidence="2" id="KW-1185">Reference proteome</keyword>
<evidence type="ECO:0000313" key="1">
    <source>
        <dbReference type="EMBL" id="KLO06364.1"/>
    </source>
</evidence>
<organism evidence="1 2">
    <name type="scientific">Schizopora paradoxa</name>
    <dbReference type="NCBI Taxonomy" id="27342"/>
    <lineage>
        <taxon>Eukaryota</taxon>
        <taxon>Fungi</taxon>
        <taxon>Dikarya</taxon>
        <taxon>Basidiomycota</taxon>
        <taxon>Agaricomycotina</taxon>
        <taxon>Agaricomycetes</taxon>
        <taxon>Hymenochaetales</taxon>
        <taxon>Schizoporaceae</taxon>
        <taxon>Schizopora</taxon>
    </lineage>
</organism>
<dbReference type="EMBL" id="KQ086213">
    <property type="protein sequence ID" value="KLO06364.1"/>
    <property type="molecule type" value="Genomic_DNA"/>
</dbReference>
<protein>
    <recommendedName>
        <fullName evidence="3">F-box domain-containing protein</fullName>
    </recommendedName>
</protein>
<accession>A0A0H2R3G2</accession>
<dbReference type="AlphaFoldDB" id="A0A0H2R3G2"/>
<dbReference type="Proteomes" id="UP000053477">
    <property type="component" value="Unassembled WGS sequence"/>
</dbReference>
<name>A0A0H2R3G2_9AGAM</name>
<evidence type="ECO:0000313" key="2">
    <source>
        <dbReference type="Proteomes" id="UP000053477"/>
    </source>
</evidence>